<proteinExistence type="predicted"/>
<dbReference type="KEGG" id="cfus:CYFUS_007892"/>
<feature type="compositionally biased region" description="Basic and acidic residues" evidence="1">
    <location>
        <begin position="93"/>
        <end position="109"/>
    </location>
</feature>
<sequence>MVQPRQLACQCKRLESLKFPANGSVSWEAAQLYTCCIRKYVAAGERDVAAHLRMNLSELRAGHCAGTHLEDLQAGIDAARERLEATHSPAQQDEARLSRPLARRERDASGVHQSGQIL</sequence>
<protein>
    <submittedName>
        <fullName evidence="2">Uncharacterized protein</fullName>
    </submittedName>
</protein>
<dbReference type="Proteomes" id="UP000217257">
    <property type="component" value="Chromosome"/>
</dbReference>
<feature type="region of interest" description="Disordered" evidence="1">
    <location>
        <begin position="84"/>
        <end position="118"/>
    </location>
</feature>
<dbReference type="EMBL" id="CP022098">
    <property type="protein sequence ID" value="ATB42414.1"/>
    <property type="molecule type" value="Genomic_DNA"/>
</dbReference>
<name>A0A250JES3_9BACT</name>
<gene>
    <name evidence="2" type="ORF">CYFUS_007892</name>
</gene>
<organism evidence="2 3">
    <name type="scientific">Cystobacter fuscus</name>
    <dbReference type="NCBI Taxonomy" id="43"/>
    <lineage>
        <taxon>Bacteria</taxon>
        <taxon>Pseudomonadati</taxon>
        <taxon>Myxococcota</taxon>
        <taxon>Myxococcia</taxon>
        <taxon>Myxococcales</taxon>
        <taxon>Cystobacterineae</taxon>
        <taxon>Archangiaceae</taxon>
        <taxon>Cystobacter</taxon>
    </lineage>
</organism>
<dbReference type="AlphaFoldDB" id="A0A250JES3"/>
<reference evidence="2 3" key="1">
    <citation type="submission" date="2017-06" db="EMBL/GenBank/DDBJ databases">
        <title>Sequencing and comparative analysis of myxobacterial genomes.</title>
        <authorList>
            <person name="Rupp O."/>
            <person name="Goesmann A."/>
            <person name="Sogaard-Andersen L."/>
        </authorList>
    </citation>
    <scope>NUCLEOTIDE SEQUENCE [LARGE SCALE GENOMIC DNA]</scope>
    <source>
        <strain evidence="2 3">DSM 52655</strain>
    </source>
</reference>
<evidence type="ECO:0000256" key="1">
    <source>
        <dbReference type="SAM" id="MobiDB-lite"/>
    </source>
</evidence>
<evidence type="ECO:0000313" key="2">
    <source>
        <dbReference type="EMBL" id="ATB42414.1"/>
    </source>
</evidence>
<evidence type="ECO:0000313" key="3">
    <source>
        <dbReference type="Proteomes" id="UP000217257"/>
    </source>
</evidence>
<accession>A0A250JES3</accession>